<feature type="compositionally biased region" description="Basic and acidic residues" evidence="1">
    <location>
        <begin position="36"/>
        <end position="50"/>
    </location>
</feature>
<dbReference type="InterPro" id="IPR018034">
    <property type="entry name" value="Kri1"/>
</dbReference>
<sequence length="282" mass="32367">MDELFLEVVWVMFVLAILKTYPRHPQSSLRQQLKPSRAEKDRLRRERKEAEKTAKLADLARLRQLKMQEYADKLARIRRSCEVDSSSVRQSTSSKQVNLKDISIRKPDVEVGPEGKATKMAHQEVIFSLLEEEDWDPVKQDKLMSLLFENKDDELTGTQDNEEELKDKGSQDDSDEDKPVFSEDSDLDNWRPSGFVSISATLLPFGFTLEATLFTLLTPFSPILSKHLSSILPQICSSPQKYIHTSLRLNLGIIFLRRVSLFQVPFEFLCSNEAKLFNLCAV</sequence>
<protein>
    <submittedName>
        <fullName evidence="2">Uncharacterized protein</fullName>
    </submittedName>
</protein>
<dbReference type="GO" id="GO:0005730">
    <property type="term" value="C:nucleolus"/>
    <property type="evidence" value="ECO:0007669"/>
    <property type="project" value="TreeGrafter"/>
</dbReference>
<dbReference type="AlphaFoldDB" id="A0A448XG60"/>
<dbReference type="EMBL" id="CAAALY010251186">
    <property type="protein sequence ID" value="VEL36008.1"/>
    <property type="molecule type" value="Genomic_DNA"/>
</dbReference>
<dbReference type="Proteomes" id="UP000784294">
    <property type="component" value="Unassembled WGS sequence"/>
</dbReference>
<feature type="compositionally biased region" description="Basic and acidic residues" evidence="1">
    <location>
        <begin position="165"/>
        <end position="181"/>
    </location>
</feature>
<proteinExistence type="predicted"/>
<accession>A0A448XG60</accession>
<gene>
    <name evidence="2" type="ORF">PXEA_LOCUS29448</name>
</gene>
<organism evidence="2 3">
    <name type="scientific">Protopolystoma xenopodis</name>
    <dbReference type="NCBI Taxonomy" id="117903"/>
    <lineage>
        <taxon>Eukaryota</taxon>
        <taxon>Metazoa</taxon>
        <taxon>Spiralia</taxon>
        <taxon>Lophotrochozoa</taxon>
        <taxon>Platyhelminthes</taxon>
        <taxon>Monogenea</taxon>
        <taxon>Polyopisthocotylea</taxon>
        <taxon>Polystomatidea</taxon>
        <taxon>Polystomatidae</taxon>
        <taxon>Protopolystoma</taxon>
    </lineage>
</organism>
<dbReference type="GO" id="GO:0000447">
    <property type="term" value="P:endonucleolytic cleavage in ITS1 to separate SSU-rRNA from 5.8S rRNA and LSU-rRNA from tricistronic rRNA transcript (SSU-rRNA, 5.8S rRNA, LSU-rRNA)"/>
    <property type="evidence" value="ECO:0007669"/>
    <property type="project" value="TreeGrafter"/>
</dbReference>
<keyword evidence="3" id="KW-1185">Reference proteome</keyword>
<evidence type="ECO:0000256" key="1">
    <source>
        <dbReference type="SAM" id="MobiDB-lite"/>
    </source>
</evidence>
<feature type="region of interest" description="Disordered" evidence="1">
    <location>
        <begin position="26"/>
        <end position="50"/>
    </location>
</feature>
<feature type="region of interest" description="Disordered" evidence="1">
    <location>
        <begin position="153"/>
        <end position="186"/>
    </location>
</feature>
<dbReference type="PANTHER" id="PTHR14490:SF5">
    <property type="entry name" value="PROTEIN KRI1 HOMOLOG"/>
    <property type="match status" value="1"/>
</dbReference>
<evidence type="ECO:0000313" key="3">
    <source>
        <dbReference type="Proteomes" id="UP000784294"/>
    </source>
</evidence>
<dbReference type="GO" id="GO:0030686">
    <property type="term" value="C:90S preribosome"/>
    <property type="evidence" value="ECO:0007669"/>
    <property type="project" value="TreeGrafter"/>
</dbReference>
<dbReference type="PANTHER" id="PTHR14490">
    <property type="entry name" value="ZINC FINGER, ZZ TYPE"/>
    <property type="match status" value="1"/>
</dbReference>
<dbReference type="Pfam" id="PF05178">
    <property type="entry name" value="Kri1"/>
    <property type="match status" value="1"/>
</dbReference>
<comment type="caution">
    <text evidence="2">The sequence shown here is derived from an EMBL/GenBank/DDBJ whole genome shotgun (WGS) entry which is preliminary data.</text>
</comment>
<name>A0A448XG60_9PLAT</name>
<evidence type="ECO:0000313" key="2">
    <source>
        <dbReference type="EMBL" id="VEL36008.1"/>
    </source>
</evidence>
<reference evidence="2" key="1">
    <citation type="submission" date="2018-11" db="EMBL/GenBank/DDBJ databases">
        <authorList>
            <consortium name="Pathogen Informatics"/>
        </authorList>
    </citation>
    <scope>NUCLEOTIDE SEQUENCE</scope>
</reference>